<sequence>MIKTPHLSVDGIIKLYDKNENFKGIVLIERLNTPHGIAIPGGFVDIGESVENALVREMKEETSLDVKIESLLGVYSDPNRDPRFHTASIAYICSAIGTPKACDDAKEVYVFSLDELPFDKMVFDHNKILKDFVLHENKKITYK</sequence>
<evidence type="ECO:0000313" key="3">
    <source>
        <dbReference type="EMBL" id="UTJ05742.1"/>
    </source>
</evidence>
<dbReference type="PRINTS" id="PR00502">
    <property type="entry name" value="NUDIXFAMILY"/>
</dbReference>
<organism evidence="3 4">
    <name type="scientific">Arcobacter roscoffensis</name>
    <dbReference type="NCBI Taxonomy" id="2961520"/>
    <lineage>
        <taxon>Bacteria</taxon>
        <taxon>Pseudomonadati</taxon>
        <taxon>Campylobacterota</taxon>
        <taxon>Epsilonproteobacteria</taxon>
        <taxon>Campylobacterales</taxon>
        <taxon>Arcobacteraceae</taxon>
        <taxon>Arcobacter</taxon>
    </lineage>
</organism>
<name>A0ABY5E2K9_9BACT</name>
<keyword evidence="4" id="KW-1185">Reference proteome</keyword>
<proteinExistence type="predicted"/>
<dbReference type="PANTHER" id="PTHR43736:SF1">
    <property type="entry name" value="DIHYDRONEOPTERIN TRIPHOSPHATE DIPHOSPHATASE"/>
    <property type="match status" value="1"/>
</dbReference>
<protein>
    <submittedName>
        <fullName evidence="3">NUDIX hydrolase</fullName>
    </submittedName>
</protein>
<dbReference type="PROSITE" id="PS51462">
    <property type="entry name" value="NUDIX"/>
    <property type="match status" value="1"/>
</dbReference>
<dbReference type="SUPFAM" id="SSF55811">
    <property type="entry name" value="Nudix"/>
    <property type="match status" value="1"/>
</dbReference>
<reference evidence="3" key="1">
    <citation type="submission" date="2022-07" db="EMBL/GenBank/DDBJ databases">
        <title>Arcobacter roscoffensis sp. nov., a marine bacterium isolated from coastal seawater collected from Roscoff, France.</title>
        <authorList>
            <person name="Pascual J."/>
            <person name="Lepeaux C."/>
            <person name="Methner A."/>
            <person name="Overmann J."/>
        </authorList>
    </citation>
    <scope>NUCLEOTIDE SEQUENCE</scope>
    <source>
        <strain evidence="3">ARW1-2F2</strain>
    </source>
</reference>
<dbReference type="Pfam" id="PF00293">
    <property type="entry name" value="NUDIX"/>
    <property type="match status" value="1"/>
</dbReference>
<accession>A0ABY5E2K9</accession>
<feature type="domain" description="Nudix hydrolase" evidence="2">
    <location>
        <begin position="4"/>
        <end position="136"/>
    </location>
</feature>
<dbReference type="Proteomes" id="UP001060012">
    <property type="component" value="Chromosome"/>
</dbReference>
<dbReference type="CDD" id="cd18873">
    <property type="entry name" value="NUDIX_NadM_like"/>
    <property type="match status" value="1"/>
</dbReference>
<gene>
    <name evidence="3" type="ORF">NJU99_10770</name>
</gene>
<dbReference type="EMBL" id="CP100595">
    <property type="protein sequence ID" value="UTJ05742.1"/>
    <property type="molecule type" value="Genomic_DNA"/>
</dbReference>
<dbReference type="InterPro" id="IPR020476">
    <property type="entry name" value="Nudix_hydrolase"/>
</dbReference>
<evidence type="ECO:0000256" key="1">
    <source>
        <dbReference type="ARBA" id="ARBA00022801"/>
    </source>
</evidence>
<dbReference type="GO" id="GO:0016787">
    <property type="term" value="F:hydrolase activity"/>
    <property type="evidence" value="ECO:0007669"/>
    <property type="project" value="UniProtKB-KW"/>
</dbReference>
<evidence type="ECO:0000259" key="2">
    <source>
        <dbReference type="PROSITE" id="PS51462"/>
    </source>
</evidence>
<dbReference type="InterPro" id="IPR015797">
    <property type="entry name" value="NUDIX_hydrolase-like_dom_sf"/>
</dbReference>
<dbReference type="Gene3D" id="3.90.79.10">
    <property type="entry name" value="Nucleoside Triphosphate Pyrophosphohydrolase"/>
    <property type="match status" value="1"/>
</dbReference>
<dbReference type="RefSeq" id="WP_254575923.1">
    <property type="nucleotide sequence ID" value="NZ_CP100595.1"/>
</dbReference>
<dbReference type="InterPro" id="IPR000086">
    <property type="entry name" value="NUDIX_hydrolase_dom"/>
</dbReference>
<evidence type="ECO:0000313" key="4">
    <source>
        <dbReference type="Proteomes" id="UP001060012"/>
    </source>
</evidence>
<keyword evidence="1 3" id="KW-0378">Hydrolase</keyword>
<dbReference type="PANTHER" id="PTHR43736">
    <property type="entry name" value="ADP-RIBOSE PYROPHOSPHATASE"/>
    <property type="match status" value="1"/>
</dbReference>